<dbReference type="Proteomes" id="UP000299102">
    <property type="component" value="Unassembled WGS sequence"/>
</dbReference>
<keyword evidence="3" id="KW-1185">Reference proteome</keyword>
<accession>A0A4C1YUR0</accession>
<evidence type="ECO:0000313" key="3">
    <source>
        <dbReference type="Proteomes" id="UP000299102"/>
    </source>
</evidence>
<dbReference type="AlphaFoldDB" id="A0A4C1YUR0"/>
<feature type="region of interest" description="Disordered" evidence="1">
    <location>
        <begin position="10"/>
        <end position="32"/>
    </location>
</feature>
<comment type="caution">
    <text evidence="2">The sequence shown here is derived from an EMBL/GenBank/DDBJ whole genome shotgun (WGS) entry which is preliminary data.</text>
</comment>
<dbReference type="EMBL" id="BGZK01001368">
    <property type="protein sequence ID" value="GBP78399.1"/>
    <property type="molecule type" value="Genomic_DNA"/>
</dbReference>
<sequence>MIDYFARSVDTSAPPAPPAPPAHTHRGPQPAPVPRVWRCIRLRRCGKRASFTTDTHSVKTRRDLDGPFPTFVPTEKNQFLIRRACLDVRGLQFLKDCTITYECSRTKYPTNVMSGGATRDLRATHKYTTSRDKANG</sequence>
<evidence type="ECO:0000256" key="1">
    <source>
        <dbReference type="SAM" id="MobiDB-lite"/>
    </source>
</evidence>
<proteinExistence type="predicted"/>
<protein>
    <submittedName>
        <fullName evidence="2">Uncharacterized protein</fullName>
    </submittedName>
</protein>
<organism evidence="2 3">
    <name type="scientific">Eumeta variegata</name>
    <name type="common">Bagworm moth</name>
    <name type="synonym">Eumeta japonica</name>
    <dbReference type="NCBI Taxonomy" id="151549"/>
    <lineage>
        <taxon>Eukaryota</taxon>
        <taxon>Metazoa</taxon>
        <taxon>Ecdysozoa</taxon>
        <taxon>Arthropoda</taxon>
        <taxon>Hexapoda</taxon>
        <taxon>Insecta</taxon>
        <taxon>Pterygota</taxon>
        <taxon>Neoptera</taxon>
        <taxon>Endopterygota</taxon>
        <taxon>Lepidoptera</taxon>
        <taxon>Glossata</taxon>
        <taxon>Ditrysia</taxon>
        <taxon>Tineoidea</taxon>
        <taxon>Psychidae</taxon>
        <taxon>Oiketicinae</taxon>
        <taxon>Eumeta</taxon>
    </lineage>
</organism>
<gene>
    <name evidence="2" type="ORF">EVAR_58189_1</name>
</gene>
<evidence type="ECO:0000313" key="2">
    <source>
        <dbReference type="EMBL" id="GBP78399.1"/>
    </source>
</evidence>
<reference evidence="2 3" key="1">
    <citation type="journal article" date="2019" name="Commun. Biol.">
        <title>The bagworm genome reveals a unique fibroin gene that provides high tensile strength.</title>
        <authorList>
            <person name="Kono N."/>
            <person name="Nakamura H."/>
            <person name="Ohtoshi R."/>
            <person name="Tomita M."/>
            <person name="Numata K."/>
            <person name="Arakawa K."/>
        </authorList>
    </citation>
    <scope>NUCLEOTIDE SEQUENCE [LARGE SCALE GENOMIC DNA]</scope>
</reference>
<name>A0A4C1YUR0_EUMVA</name>